<dbReference type="InParanoid" id="T0R927"/>
<evidence type="ECO:0008006" key="5">
    <source>
        <dbReference type="Google" id="ProtNLM"/>
    </source>
</evidence>
<sequence length="378" mass="42697">MQSSSTDDELSFATITALLAGTTDLDDMTSSSSSSSSSSPTLPARQTAKNTKQRYIRPKQELESLHAERARLVRMLNAIQARLDSVPASARRWQTRAIEQAQGVQKATQENAKLKCLLRDQRQTMAALKKLLTTPPSALPPLGVTWKQAILQHTHRMNDVNRLLQHQFDKRSSEWVRFGLYDVRDRCLEMRKAFVDPLRSSDETLSVVFLLSKTVLLPVTTVSNVLWHHKAQPTHGTALALDGSQDDDLAYHRDQVHLPARTLPPIEARTVLKRYVQDEHNVTLVWQSVASDPLYPHSTKVVGRREGWTTIDAIKGGAFVQLFVRLSLPMLLLTSETMSELGVHEVVLHTFETSCLQFCAQLDRVIRACQQQQTFEWQ</sequence>
<evidence type="ECO:0000313" key="3">
    <source>
        <dbReference type="EMBL" id="EQC25967.1"/>
    </source>
</evidence>
<reference evidence="3 4" key="1">
    <citation type="submission" date="2012-04" db="EMBL/GenBank/DDBJ databases">
        <title>The Genome Sequence of Saprolegnia declina VS20.</title>
        <authorList>
            <consortium name="The Broad Institute Genome Sequencing Platform"/>
            <person name="Russ C."/>
            <person name="Nusbaum C."/>
            <person name="Tyler B."/>
            <person name="van West P."/>
            <person name="Dieguez-Uribeondo J."/>
            <person name="de Bruijn I."/>
            <person name="Tripathy S."/>
            <person name="Jiang R."/>
            <person name="Young S.K."/>
            <person name="Zeng Q."/>
            <person name="Gargeya S."/>
            <person name="Fitzgerald M."/>
            <person name="Haas B."/>
            <person name="Abouelleil A."/>
            <person name="Alvarado L."/>
            <person name="Arachchi H.M."/>
            <person name="Berlin A."/>
            <person name="Chapman S.B."/>
            <person name="Goldberg J."/>
            <person name="Griggs A."/>
            <person name="Gujja S."/>
            <person name="Hansen M."/>
            <person name="Howarth C."/>
            <person name="Imamovic A."/>
            <person name="Larimer J."/>
            <person name="McCowen C."/>
            <person name="Montmayeur A."/>
            <person name="Murphy C."/>
            <person name="Neiman D."/>
            <person name="Pearson M."/>
            <person name="Priest M."/>
            <person name="Roberts A."/>
            <person name="Saif S."/>
            <person name="Shea T."/>
            <person name="Sisk P."/>
            <person name="Sykes S."/>
            <person name="Wortman J."/>
            <person name="Nusbaum C."/>
            <person name="Birren B."/>
        </authorList>
    </citation>
    <scope>NUCLEOTIDE SEQUENCE [LARGE SCALE GENOMIC DNA]</scope>
    <source>
        <strain evidence="3 4">VS20</strain>
    </source>
</reference>
<protein>
    <recommendedName>
        <fullName evidence="5">START domain-containing protein</fullName>
    </recommendedName>
</protein>
<dbReference type="GeneID" id="19956912"/>
<feature type="coiled-coil region" evidence="1">
    <location>
        <begin position="62"/>
        <end position="124"/>
    </location>
</feature>
<feature type="region of interest" description="Disordered" evidence="2">
    <location>
        <begin position="24"/>
        <end position="54"/>
    </location>
</feature>
<dbReference type="eggNOG" id="ENOG502SE2K">
    <property type="taxonomic scope" value="Eukaryota"/>
</dbReference>
<dbReference type="STRING" id="1156394.T0R927"/>
<dbReference type="VEuPathDB" id="FungiDB:SDRG_16185"/>
<gene>
    <name evidence="3" type="ORF">SDRG_16185</name>
</gene>
<organism evidence="3 4">
    <name type="scientific">Saprolegnia diclina (strain VS20)</name>
    <dbReference type="NCBI Taxonomy" id="1156394"/>
    <lineage>
        <taxon>Eukaryota</taxon>
        <taxon>Sar</taxon>
        <taxon>Stramenopiles</taxon>
        <taxon>Oomycota</taxon>
        <taxon>Saprolegniomycetes</taxon>
        <taxon>Saprolegniales</taxon>
        <taxon>Saprolegniaceae</taxon>
        <taxon>Saprolegnia</taxon>
    </lineage>
</organism>
<keyword evidence="1" id="KW-0175">Coiled coil</keyword>
<dbReference type="Proteomes" id="UP000030762">
    <property type="component" value="Unassembled WGS sequence"/>
</dbReference>
<feature type="compositionally biased region" description="Low complexity" evidence="2">
    <location>
        <begin position="30"/>
        <end position="39"/>
    </location>
</feature>
<dbReference type="AlphaFoldDB" id="T0R927"/>
<evidence type="ECO:0000256" key="1">
    <source>
        <dbReference type="SAM" id="Coils"/>
    </source>
</evidence>
<accession>T0R927</accession>
<proteinExistence type="predicted"/>
<keyword evidence="4" id="KW-1185">Reference proteome</keyword>
<evidence type="ECO:0000256" key="2">
    <source>
        <dbReference type="SAM" id="MobiDB-lite"/>
    </source>
</evidence>
<dbReference type="RefSeq" id="XP_008620606.1">
    <property type="nucleotide sequence ID" value="XM_008622384.1"/>
</dbReference>
<dbReference type="EMBL" id="JH767248">
    <property type="protein sequence ID" value="EQC25967.1"/>
    <property type="molecule type" value="Genomic_DNA"/>
</dbReference>
<name>T0R927_SAPDV</name>
<evidence type="ECO:0000313" key="4">
    <source>
        <dbReference type="Proteomes" id="UP000030762"/>
    </source>
</evidence>
<dbReference type="OrthoDB" id="88371at2759"/>